<feature type="signal peptide" evidence="1">
    <location>
        <begin position="1"/>
        <end position="19"/>
    </location>
</feature>
<reference evidence="2 3" key="1">
    <citation type="submission" date="2019-09" db="EMBL/GenBank/DDBJ databases">
        <title>Draft genome sequence of Acinetobacter tandoii W4-4-4 isolated from environmental water sample.</title>
        <authorList>
            <person name="Wee S.K."/>
            <person name="Yan B."/>
            <person name="Mustaffa S.B."/>
            <person name="Yap E.P.H."/>
        </authorList>
    </citation>
    <scope>NUCLEOTIDE SEQUENCE [LARGE SCALE GENOMIC DNA]</scope>
    <source>
        <strain evidence="2 3">W4-4-4</strain>
    </source>
</reference>
<name>A0A5N4W777_9GAMM</name>
<gene>
    <name evidence="2" type="ORF">F4W09_12020</name>
</gene>
<protein>
    <submittedName>
        <fullName evidence="2">Uncharacterized protein</fullName>
    </submittedName>
</protein>
<proteinExistence type="predicted"/>
<organism evidence="2 3">
    <name type="scientific">Acinetobacter tandoii</name>
    <dbReference type="NCBI Taxonomy" id="202954"/>
    <lineage>
        <taxon>Bacteria</taxon>
        <taxon>Pseudomonadati</taxon>
        <taxon>Pseudomonadota</taxon>
        <taxon>Gammaproteobacteria</taxon>
        <taxon>Moraxellales</taxon>
        <taxon>Moraxellaceae</taxon>
        <taxon>Acinetobacter</taxon>
    </lineage>
</organism>
<evidence type="ECO:0000313" key="3">
    <source>
        <dbReference type="Proteomes" id="UP000325788"/>
    </source>
</evidence>
<keyword evidence="1" id="KW-0732">Signal</keyword>
<dbReference type="RefSeq" id="WP_042069079.1">
    <property type="nucleotide sequence ID" value="NZ_BBNK01000008.1"/>
</dbReference>
<accession>A0A5N4W777</accession>
<evidence type="ECO:0000313" key="2">
    <source>
        <dbReference type="EMBL" id="KAB1854057.1"/>
    </source>
</evidence>
<dbReference type="AlphaFoldDB" id="A0A5N4W777"/>
<evidence type="ECO:0000256" key="1">
    <source>
        <dbReference type="SAM" id="SignalP"/>
    </source>
</evidence>
<dbReference type="EMBL" id="VXLD01000007">
    <property type="protein sequence ID" value="KAB1854057.1"/>
    <property type="molecule type" value="Genomic_DNA"/>
</dbReference>
<sequence length="129" mass="14853">MKKYFFNCILMLSSMSAFANSQFETYTIIYGGGVDDLGLGLKDQQGKEYHAYCSQQCGDWFEFDQDSLGEKLKNQFKGRQAVVDLSYEINAGRIVGPGDEDELYFIKSIKLIDSNQRKPWLNFFDLKQN</sequence>
<feature type="chain" id="PRO_5024322145" evidence="1">
    <location>
        <begin position="20"/>
        <end position="129"/>
    </location>
</feature>
<dbReference type="Proteomes" id="UP000325788">
    <property type="component" value="Unassembled WGS sequence"/>
</dbReference>
<comment type="caution">
    <text evidence="2">The sequence shown here is derived from an EMBL/GenBank/DDBJ whole genome shotgun (WGS) entry which is preliminary data.</text>
</comment>